<dbReference type="RefSeq" id="WP_184727937.1">
    <property type="nucleotide sequence ID" value="NZ_JACHIW010000001.1"/>
</dbReference>
<evidence type="ECO:0000313" key="1">
    <source>
        <dbReference type="EMBL" id="MBB5156892.1"/>
    </source>
</evidence>
<dbReference type="EMBL" id="JACHIW010000001">
    <property type="protein sequence ID" value="MBB5156892.1"/>
    <property type="molecule type" value="Genomic_DNA"/>
</dbReference>
<sequence>MATVFRLIKSKLFLIVGVLDNYGGVAEKEMHGRVAPCVDLVVLTAWRTVAGLPPSDIAACKAAAEEAADSAGLPWIAVLLVLVNGV</sequence>
<gene>
    <name evidence="1" type="ORF">BJ970_004426</name>
</gene>
<dbReference type="Proteomes" id="UP000584374">
    <property type="component" value="Unassembled WGS sequence"/>
</dbReference>
<comment type="caution">
    <text evidence="1">The sequence shown here is derived from an EMBL/GenBank/DDBJ whole genome shotgun (WGS) entry which is preliminary data.</text>
</comment>
<name>A0A840Q2Z5_9PSEU</name>
<organism evidence="1 2">
    <name type="scientific">Saccharopolyspora phatthalungensis</name>
    <dbReference type="NCBI Taxonomy" id="664693"/>
    <lineage>
        <taxon>Bacteria</taxon>
        <taxon>Bacillati</taxon>
        <taxon>Actinomycetota</taxon>
        <taxon>Actinomycetes</taxon>
        <taxon>Pseudonocardiales</taxon>
        <taxon>Pseudonocardiaceae</taxon>
        <taxon>Saccharopolyspora</taxon>
    </lineage>
</organism>
<reference evidence="1 2" key="1">
    <citation type="submission" date="2020-08" db="EMBL/GenBank/DDBJ databases">
        <title>Sequencing the genomes of 1000 actinobacteria strains.</title>
        <authorList>
            <person name="Klenk H.-P."/>
        </authorList>
    </citation>
    <scope>NUCLEOTIDE SEQUENCE [LARGE SCALE GENOMIC DNA]</scope>
    <source>
        <strain evidence="1 2">DSM 45584</strain>
    </source>
</reference>
<proteinExistence type="predicted"/>
<protein>
    <submittedName>
        <fullName evidence="1">Uncharacterized protein YbjT (DUF2867 family)</fullName>
    </submittedName>
</protein>
<evidence type="ECO:0000313" key="2">
    <source>
        <dbReference type="Proteomes" id="UP000584374"/>
    </source>
</evidence>
<dbReference type="AlphaFoldDB" id="A0A840Q2Z5"/>
<keyword evidence="2" id="KW-1185">Reference proteome</keyword>
<accession>A0A840Q2Z5</accession>